<dbReference type="Gene3D" id="1.10.1520.10">
    <property type="entry name" value="Ribonuclease III domain"/>
    <property type="match status" value="1"/>
</dbReference>
<proteinExistence type="predicted"/>
<dbReference type="GO" id="GO:0006396">
    <property type="term" value="P:RNA processing"/>
    <property type="evidence" value="ECO:0007669"/>
    <property type="project" value="InterPro"/>
</dbReference>
<gene>
    <name evidence="2" type="ORF">BGZ99_007833</name>
</gene>
<evidence type="ECO:0000313" key="2">
    <source>
        <dbReference type="EMBL" id="KAG0314844.1"/>
    </source>
</evidence>
<dbReference type="GO" id="GO:0032543">
    <property type="term" value="P:mitochondrial translation"/>
    <property type="evidence" value="ECO:0007669"/>
    <property type="project" value="InterPro"/>
</dbReference>
<dbReference type="OrthoDB" id="67027at2759"/>
<evidence type="ECO:0000313" key="3">
    <source>
        <dbReference type="Proteomes" id="UP000738325"/>
    </source>
</evidence>
<dbReference type="CDD" id="cd00593">
    <property type="entry name" value="RIBOc"/>
    <property type="match status" value="1"/>
</dbReference>
<dbReference type="Proteomes" id="UP000738325">
    <property type="component" value="Unassembled WGS sequence"/>
</dbReference>
<organism evidence="2 3">
    <name type="scientific">Dissophora globulifera</name>
    <dbReference type="NCBI Taxonomy" id="979702"/>
    <lineage>
        <taxon>Eukaryota</taxon>
        <taxon>Fungi</taxon>
        <taxon>Fungi incertae sedis</taxon>
        <taxon>Mucoromycota</taxon>
        <taxon>Mortierellomycotina</taxon>
        <taxon>Mortierellomycetes</taxon>
        <taxon>Mortierellales</taxon>
        <taxon>Mortierellaceae</taxon>
        <taxon>Dissophora</taxon>
    </lineage>
</organism>
<reference evidence="2" key="1">
    <citation type="journal article" date="2020" name="Fungal Divers.">
        <title>Resolving the Mortierellaceae phylogeny through synthesis of multi-gene phylogenetics and phylogenomics.</title>
        <authorList>
            <person name="Vandepol N."/>
            <person name="Liber J."/>
            <person name="Desiro A."/>
            <person name="Na H."/>
            <person name="Kennedy M."/>
            <person name="Barry K."/>
            <person name="Grigoriev I.V."/>
            <person name="Miller A.N."/>
            <person name="O'Donnell K."/>
            <person name="Stajich J.E."/>
            <person name="Bonito G."/>
        </authorList>
    </citation>
    <scope>NUCLEOTIDE SEQUENCE</scope>
    <source>
        <strain evidence="2">REB-010B</strain>
    </source>
</reference>
<dbReference type="SMART" id="SM00535">
    <property type="entry name" value="RIBOc"/>
    <property type="match status" value="1"/>
</dbReference>
<dbReference type="SUPFAM" id="SSF69065">
    <property type="entry name" value="RNase III domain-like"/>
    <property type="match status" value="1"/>
</dbReference>
<protein>
    <recommendedName>
        <fullName evidence="1">RNase III domain-containing protein</fullName>
    </recommendedName>
</protein>
<dbReference type="Pfam" id="PF14622">
    <property type="entry name" value="Ribonucleas_3_3"/>
    <property type="match status" value="1"/>
</dbReference>
<dbReference type="EMBL" id="JAAAIP010000580">
    <property type="protein sequence ID" value="KAG0314844.1"/>
    <property type="molecule type" value="Genomic_DNA"/>
</dbReference>
<sequence>MLQRISALRPARLASHVSRCVTYESRAYLSDSTTASTSMSKEDSAKLSTVYKRLGVDLSDASLMAQAITHKSFAHASVPTNEKLGQLGRTFLELHVTEQKWDKVKSNQTLRSSISHAIAADKLAKVARSMGVDEVMRWKSPSSSPGAKVGENTVLAHTMEAIIGAVYHDQGSKAARELITKHIYTY</sequence>
<dbReference type="PROSITE" id="PS50142">
    <property type="entry name" value="RNASE_3_2"/>
    <property type="match status" value="1"/>
</dbReference>
<dbReference type="AlphaFoldDB" id="A0A9P6UP68"/>
<dbReference type="InterPro" id="IPR000999">
    <property type="entry name" value="RNase_III_dom"/>
</dbReference>
<dbReference type="GO" id="GO:0003735">
    <property type="term" value="F:structural constituent of ribosome"/>
    <property type="evidence" value="ECO:0007669"/>
    <property type="project" value="InterPro"/>
</dbReference>
<accession>A0A9P6UP68</accession>
<dbReference type="GO" id="GO:0005762">
    <property type="term" value="C:mitochondrial large ribosomal subunit"/>
    <property type="evidence" value="ECO:0007669"/>
    <property type="project" value="InterPro"/>
</dbReference>
<dbReference type="PANTHER" id="PTHR28160:SF1">
    <property type="entry name" value="LARGE RIBOSOMAL SUBUNIT PROTEIN ML57"/>
    <property type="match status" value="1"/>
</dbReference>
<name>A0A9P6UP68_9FUNG</name>
<dbReference type="InterPro" id="IPR036389">
    <property type="entry name" value="RNase_III_sf"/>
</dbReference>
<keyword evidence="3" id="KW-1185">Reference proteome</keyword>
<comment type="caution">
    <text evidence="2">The sequence shown here is derived from an EMBL/GenBank/DDBJ whole genome shotgun (WGS) entry which is preliminary data.</text>
</comment>
<evidence type="ECO:0000259" key="1">
    <source>
        <dbReference type="PROSITE" id="PS50142"/>
    </source>
</evidence>
<dbReference type="GO" id="GO:0004525">
    <property type="term" value="F:ribonuclease III activity"/>
    <property type="evidence" value="ECO:0007669"/>
    <property type="project" value="InterPro"/>
</dbReference>
<feature type="domain" description="RNase III" evidence="1">
    <location>
        <begin position="47"/>
        <end position="171"/>
    </location>
</feature>
<dbReference type="PANTHER" id="PTHR28160">
    <property type="entry name" value="54S RIBOSOMAL PROTEIN L15, MITOCHONDRIAL"/>
    <property type="match status" value="1"/>
</dbReference>
<dbReference type="InterPro" id="IPR040030">
    <property type="entry name" value="Ribosomal_mL57"/>
</dbReference>